<dbReference type="EMBL" id="MDZC01000112">
    <property type="protein sequence ID" value="OGX81745.1"/>
    <property type="molecule type" value="Genomic_DNA"/>
</dbReference>
<feature type="compositionally biased region" description="Polar residues" evidence="1">
    <location>
        <begin position="123"/>
        <end position="137"/>
    </location>
</feature>
<accession>A0A1G1SSZ1</accession>
<evidence type="ECO:0000313" key="3">
    <source>
        <dbReference type="Proteomes" id="UP000177791"/>
    </source>
</evidence>
<reference evidence="2 3" key="1">
    <citation type="submission" date="2016-08" db="EMBL/GenBank/DDBJ databases">
        <title>Hymenobacter coccineus sp. nov., Hymenobacter lapidarius sp. nov. and Hymenobacter glacialis sp. nov., isolated from Antarctic soil.</title>
        <authorList>
            <person name="Sedlacek I."/>
            <person name="Kralova S."/>
            <person name="Kyrova K."/>
            <person name="Maslanova I."/>
            <person name="Stankova E."/>
            <person name="Vrbovska V."/>
            <person name="Nemec M."/>
            <person name="Bartak M."/>
            <person name="Svec P."/>
            <person name="Busse H.-J."/>
            <person name="Pantucek R."/>
        </authorList>
    </citation>
    <scope>NUCLEOTIDE SEQUENCE [LARGE SCALE GENOMIC DNA]</scope>
    <source>
        <strain evidence="2 3">CCM 8648</strain>
    </source>
</reference>
<keyword evidence="3" id="KW-1185">Reference proteome</keyword>
<name>A0A1G1SSZ1_9BACT</name>
<proteinExistence type="predicted"/>
<gene>
    <name evidence="2" type="ORF">BEN48_05810</name>
</gene>
<feature type="region of interest" description="Disordered" evidence="1">
    <location>
        <begin position="44"/>
        <end position="137"/>
    </location>
</feature>
<dbReference type="AlphaFoldDB" id="A0A1G1SSZ1"/>
<evidence type="ECO:0000256" key="1">
    <source>
        <dbReference type="SAM" id="MobiDB-lite"/>
    </source>
</evidence>
<sequence length="137" mass="14984">MVKADAAQPRFFPFHPLIYMSMIRLLFASAVLFAMTLADANAQTPSRAARKKVAPYSARGPRKPPVKINPRTGKPFGYGVSQDLKDGTAYLAPGVPMRKQEGYNANGGYNDNRTRKPMPKKAANSSLSRDSNTPAKK</sequence>
<dbReference type="Proteomes" id="UP000177791">
    <property type="component" value="Unassembled WGS sequence"/>
</dbReference>
<evidence type="ECO:0000313" key="2">
    <source>
        <dbReference type="EMBL" id="OGX81745.1"/>
    </source>
</evidence>
<protein>
    <submittedName>
        <fullName evidence="2">Uncharacterized protein</fullName>
    </submittedName>
</protein>
<organism evidence="2 3">
    <name type="scientific">Hymenobacter glacialis</name>
    <dbReference type="NCBI Taxonomy" id="1908236"/>
    <lineage>
        <taxon>Bacteria</taxon>
        <taxon>Pseudomonadati</taxon>
        <taxon>Bacteroidota</taxon>
        <taxon>Cytophagia</taxon>
        <taxon>Cytophagales</taxon>
        <taxon>Hymenobacteraceae</taxon>
        <taxon>Hymenobacter</taxon>
    </lineage>
</organism>
<comment type="caution">
    <text evidence="2">The sequence shown here is derived from an EMBL/GenBank/DDBJ whole genome shotgun (WGS) entry which is preliminary data.</text>
</comment>